<evidence type="ECO:0000256" key="8">
    <source>
        <dbReference type="ARBA" id="ARBA00023242"/>
    </source>
</evidence>
<gene>
    <name evidence="17" type="primary">Piso0_004359</name>
    <name evidence="16" type="ORF">GNLVRS01_PISO0K15146g</name>
    <name evidence="17" type="ORF">GNLVRS01_PISO0L15147g</name>
</gene>
<dbReference type="EMBL" id="FO082049">
    <property type="protein sequence ID" value="CCE83772.1"/>
    <property type="molecule type" value="Genomic_DNA"/>
</dbReference>
<dbReference type="STRING" id="559304.G8Y592"/>
<dbReference type="GO" id="GO:0008379">
    <property type="term" value="F:thioredoxin peroxidase activity"/>
    <property type="evidence" value="ECO:0007669"/>
    <property type="project" value="TreeGrafter"/>
</dbReference>
<evidence type="ECO:0000256" key="10">
    <source>
        <dbReference type="ARBA" id="ARBA00032824"/>
    </source>
</evidence>
<comment type="subcellular location">
    <subcellularLocation>
        <location evidence="1">Nucleus</location>
    </subcellularLocation>
</comment>
<evidence type="ECO:0000256" key="2">
    <source>
        <dbReference type="ARBA" id="ARBA00011245"/>
    </source>
</evidence>
<dbReference type="GO" id="GO:0045454">
    <property type="term" value="P:cell redox homeostasis"/>
    <property type="evidence" value="ECO:0007669"/>
    <property type="project" value="TreeGrafter"/>
</dbReference>
<keyword evidence="4" id="KW-0575">Peroxidase</keyword>
<feature type="region of interest" description="Disordered" evidence="14">
    <location>
        <begin position="183"/>
        <end position="235"/>
    </location>
</feature>
<dbReference type="FunFam" id="3.40.30.10:FF:000157">
    <property type="entry name" value="DOT5p Nuclear thiol peroxidase"/>
    <property type="match status" value="1"/>
</dbReference>
<dbReference type="GO" id="GO:0005634">
    <property type="term" value="C:nucleus"/>
    <property type="evidence" value="ECO:0007669"/>
    <property type="project" value="UniProtKB-SubCell"/>
</dbReference>
<evidence type="ECO:0000256" key="14">
    <source>
        <dbReference type="SAM" id="MobiDB-lite"/>
    </source>
</evidence>
<evidence type="ECO:0000313" key="16">
    <source>
        <dbReference type="EMBL" id="CCE83772.1"/>
    </source>
</evidence>
<accession>G8Y592</accession>
<reference evidence="18" key="2">
    <citation type="journal article" date="2012" name="G3 (Bethesda)">
        <title>Pichia sorbitophila, an interspecies yeast hybrid reveals early steps of genome resolution following polyploidization.</title>
        <authorList>
            <person name="Leh Louis V."/>
            <person name="Despons L."/>
            <person name="Friedrich A."/>
            <person name="Martin T."/>
            <person name="Durrens P."/>
            <person name="Casaregola S."/>
            <person name="Neuveglise C."/>
            <person name="Fairhead C."/>
            <person name="Marck C."/>
            <person name="Cruz J.A."/>
            <person name="Straub M.L."/>
            <person name="Kugler V."/>
            <person name="Sacerdot C."/>
            <person name="Uzunov Z."/>
            <person name="Thierry A."/>
            <person name="Weiss S."/>
            <person name="Bleykasten C."/>
            <person name="De Montigny J."/>
            <person name="Jacques N."/>
            <person name="Jung P."/>
            <person name="Lemaire M."/>
            <person name="Mallet S."/>
            <person name="Morel G."/>
            <person name="Richard G.F."/>
            <person name="Sarkar A."/>
            <person name="Savel G."/>
            <person name="Schacherer J."/>
            <person name="Seret M.L."/>
            <person name="Talla E."/>
            <person name="Samson G."/>
            <person name="Jubin C."/>
            <person name="Poulain J."/>
            <person name="Vacherie B."/>
            <person name="Barbe V."/>
            <person name="Pelletier E."/>
            <person name="Sherman D.J."/>
            <person name="Westhof E."/>
            <person name="Weissenbach J."/>
            <person name="Baret P.V."/>
            <person name="Wincker P."/>
            <person name="Gaillardin C."/>
            <person name="Dujon B."/>
            <person name="Souciet J.L."/>
        </authorList>
    </citation>
    <scope>NUCLEOTIDE SEQUENCE [LARGE SCALE GENOMIC DNA]</scope>
    <source>
        <strain evidence="18">ATCC MYA-4447 / BCRC 22081 / CBS 7064 / NBRC 10061 / NRRL Y-12695</strain>
    </source>
</reference>
<evidence type="ECO:0000256" key="12">
    <source>
        <dbReference type="ARBA" id="ARBA00049091"/>
    </source>
</evidence>
<evidence type="ECO:0000256" key="4">
    <source>
        <dbReference type="ARBA" id="ARBA00022559"/>
    </source>
</evidence>
<comment type="similarity">
    <text evidence="11">Belongs to the peroxiredoxin family. BCP/PrxQ subfamily.</text>
</comment>
<dbReference type="GO" id="GO:0034599">
    <property type="term" value="P:cellular response to oxidative stress"/>
    <property type="evidence" value="ECO:0007669"/>
    <property type="project" value="UniProtKB-ARBA"/>
</dbReference>
<evidence type="ECO:0000313" key="17">
    <source>
        <dbReference type="EMBL" id="CCE84803.1"/>
    </source>
</evidence>
<dbReference type="InterPro" id="IPR036249">
    <property type="entry name" value="Thioredoxin-like_sf"/>
</dbReference>
<name>G8Y592_PICSO</name>
<dbReference type="GO" id="GO:0005737">
    <property type="term" value="C:cytoplasm"/>
    <property type="evidence" value="ECO:0007669"/>
    <property type="project" value="TreeGrafter"/>
</dbReference>
<evidence type="ECO:0000256" key="5">
    <source>
        <dbReference type="ARBA" id="ARBA00022862"/>
    </source>
</evidence>
<dbReference type="EC" id="1.11.1.24" evidence="3"/>
<evidence type="ECO:0000256" key="1">
    <source>
        <dbReference type="ARBA" id="ARBA00004123"/>
    </source>
</evidence>
<keyword evidence="18" id="KW-1185">Reference proteome</keyword>
<dbReference type="Pfam" id="PF00578">
    <property type="entry name" value="AhpC-TSA"/>
    <property type="match status" value="1"/>
</dbReference>
<dbReference type="InterPro" id="IPR013766">
    <property type="entry name" value="Thioredoxin_domain"/>
</dbReference>
<dbReference type="SUPFAM" id="SSF52833">
    <property type="entry name" value="Thioredoxin-like"/>
    <property type="match status" value="1"/>
</dbReference>
<dbReference type="PROSITE" id="PS51352">
    <property type="entry name" value="THIOREDOXIN_2"/>
    <property type="match status" value="1"/>
</dbReference>
<dbReference type="Proteomes" id="UP000005222">
    <property type="component" value="Chromosome K"/>
</dbReference>
<proteinExistence type="inferred from homology"/>
<feature type="compositionally biased region" description="Basic and acidic residues" evidence="14">
    <location>
        <begin position="15"/>
        <end position="26"/>
    </location>
</feature>
<dbReference type="InParanoid" id="G8Y592"/>
<dbReference type="AlphaFoldDB" id="G8Y592"/>
<feature type="compositionally biased region" description="Basic and acidic residues" evidence="14">
    <location>
        <begin position="184"/>
        <end position="223"/>
    </location>
</feature>
<evidence type="ECO:0000256" key="11">
    <source>
        <dbReference type="ARBA" id="ARBA00038489"/>
    </source>
</evidence>
<dbReference type="HOGENOM" id="CLU_042529_2_1_1"/>
<comment type="subunit">
    <text evidence="2">Monomer.</text>
</comment>
<feature type="domain" description="Thioredoxin" evidence="15">
    <location>
        <begin position="37"/>
        <end position="184"/>
    </location>
</feature>
<reference evidence="17" key="1">
    <citation type="submission" date="2011-10" db="EMBL/GenBank/DDBJ databases">
        <authorList>
            <person name="Genoscope - CEA"/>
        </authorList>
    </citation>
    <scope>NUCLEOTIDE SEQUENCE</scope>
</reference>
<keyword evidence="7" id="KW-1015">Disulfide bond</keyword>
<evidence type="ECO:0000313" key="18">
    <source>
        <dbReference type="Proteomes" id="UP000005222"/>
    </source>
</evidence>
<evidence type="ECO:0000259" key="15">
    <source>
        <dbReference type="PROSITE" id="PS51352"/>
    </source>
</evidence>
<evidence type="ECO:0000256" key="9">
    <source>
        <dbReference type="ARBA" id="ARBA00023284"/>
    </source>
</evidence>
<feature type="region of interest" description="Disordered" evidence="14">
    <location>
        <begin position="1"/>
        <end position="36"/>
    </location>
</feature>
<dbReference type="Gene3D" id="3.40.30.10">
    <property type="entry name" value="Glutaredoxin"/>
    <property type="match status" value="1"/>
</dbReference>
<keyword evidence="6" id="KW-0560">Oxidoreductase</keyword>
<sequence length="235" mass="26000">MPEVRRSSRVASKSAVKEEESKEPPKKKVQSKSVKEIEVGDQVPDIKLLDEDENEIDLKSEAENSKYLVIFAYPKASTPGCTRQVCGFQTNLDSLTGLNAKVFGLSSDLPKAQKNFVNKQGLKYKLLSDPSKKLIEVLGAKKSPSGIKRSHWIFEDGVLKVKKIAISPEVSFQSALSDIQNFKSDMKEETTEVEPSHESKADVTNTKEKPAEAEASHDQKDDTSATNTATEEKKD</sequence>
<dbReference type="OrthoDB" id="338622at2759"/>
<keyword evidence="5" id="KW-0049">Antioxidant</keyword>
<dbReference type="EMBL" id="FO082048">
    <property type="protein sequence ID" value="CCE84803.1"/>
    <property type="molecule type" value="Genomic_DNA"/>
</dbReference>
<evidence type="ECO:0000256" key="7">
    <source>
        <dbReference type="ARBA" id="ARBA00023157"/>
    </source>
</evidence>
<dbReference type="Proteomes" id="UP000005222">
    <property type="component" value="Chromosome L"/>
</dbReference>
<protein>
    <recommendedName>
        <fullName evidence="3">thioredoxin-dependent peroxiredoxin</fullName>
        <ecNumber evidence="3">1.11.1.24</ecNumber>
    </recommendedName>
    <alternativeName>
        <fullName evidence="13">Nuclear thiol peroxidase</fullName>
    </alternativeName>
    <alternativeName>
        <fullName evidence="10">Thioredoxin peroxidase</fullName>
    </alternativeName>
</protein>
<evidence type="ECO:0000256" key="6">
    <source>
        <dbReference type="ARBA" id="ARBA00023002"/>
    </source>
</evidence>
<organism evidence="17 18">
    <name type="scientific">Pichia sorbitophila (strain ATCC MYA-4447 / BCRC 22081 / CBS 7064 / NBRC 10061 / NRRL Y-12695)</name>
    <name type="common">Hybrid yeast</name>
    <dbReference type="NCBI Taxonomy" id="559304"/>
    <lineage>
        <taxon>Eukaryota</taxon>
        <taxon>Fungi</taxon>
        <taxon>Dikarya</taxon>
        <taxon>Ascomycota</taxon>
        <taxon>Saccharomycotina</taxon>
        <taxon>Pichiomycetes</taxon>
        <taxon>Debaryomycetaceae</taxon>
        <taxon>Millerozyma</taxon>
    </lineage>
</organism>
<evidence type="ECO:0000256" key="13">
    <source>
        <dbReference type="ARBA" id="ARBA00077538"/>
    </source>
</evidence>
<dbReference type="InterPro" id="IPR050924">
    <property type="entry name" value="Peroxiredoxin_BCP/PrxQ"/>
</dbReference>
<dbReference type="PANTHER" id="PTHR42801:SF23">
    <property type="entry name" value="PEROXIREDOXIN DOT5"/>
    <property type="match status" value="1"/>
</dbReference>
<dbReference type="PANTHER" id="PTHR42801">
    <property type="entry name" value="THIOREDOXIN-DEPENDENT PEROXIDE REDUCTASE"/>
    <property type="match status" value="1"/>
</dbReference>
<comment type="catalytic activity">
    <reaction evidence="12">
        <text>a hydroperoxide + [thioredoxin]-dithiol = an alcohol + [thioredoxin]-disulfide + H2O</text>
        <dbReference type="Rhea" id="RHEA:62620"/>
        <dbReference type="Rhea" id="RHEA-COMP:10698"/>
        <dbReference type="Rhea" id="RHEA-COMP:10700"/>
        <dbReference type="ChEBI" id="CHEBI:15377"/>
        <dbReference type="ChEBI" id="CHEBI:29950"/>
        <dbReference type="ChEBI" id="CHEBI:30879"/>
        <dbReference type="ChEBI" id="CHEBI:35924"/>
        <dbReference type="ChEBI" id="CHEBI:50058"/>
        <dbReference type="EC" id="1.11.1.24"/>
    </reaction>
</comment>
<keyword evidence="8" id="KW-0539">Nucleus</keyword>
<dbReference type="InterPro" id="IPR000866">
    <property type="entry name" value="AhpC/TSA"/>
</dbReference>
<dbReference type="FunCoup" id="G8Y592">
    <property type="interactions" value="58"/>
</dbReference>
<dbReference type="eggNOG" id="KOG0855">
    <property type="taxonomic scope" value="Eukaryota"/>
</dbReference>
<evidence type="ECO:0000256" key="3">
    <source>
        <dbReference type="ARBA" id="ARBA00013017"/>
    </source>
</evidence>
<dbReference type="CDD" id="cd03017">
    <property type="entry name" value="PRX_BCP"/>
    <property type="match status" value="1"/>
</dbReference>
<keyword evidence="9" id="KW-0676">Redox-active center</keyword>